<dbReference type="AlphaFoldDB" id="A0A4D6M4X3"/>
<name>A0A4D6M4X3_VIGUN</name>
<keyword evidence="1" id="KW-0175">Coiled coil</keyword>
<organism evidence="3 4">
    <name type="scientific">Vigna unguiculata</name>
    <name type="common">Cowpea</name>
    <dbReference type="NCBI Taxonomy" id="3917"/>
    <lineage>
        <taxon>Eukaryota</taxon>
        <taxon>Viridiplantae</taxon>
        <taxon>Streptophyta</taxon>
        <taxon>Embryophyta</taxon>
        <taxon>Tracheophyta</taxon>
        <taxon>Spermatophyta</taxon>
        <taxon>Magnoliopsida</taxon>
        <taxon>eudicotyledons</taxon>
        <taxon>Gunneridae</taxon>
        <taxon>Pentapetalae</taxon>
        <taxon>rosids</taxon>
        <taxon>fabids</taxon>
        <taxon>Fabales</taxon>
        <taxon>Fabaceae</taxon>
        <taxon>Papilionoideae</taxon>
        <taxon>50 kb inversion clade</taxon>
        <taxon>NPAAA clade</taxon>
        <taxon>indigoferoid/millettioid clade</taxon>
        <taxon>Phaseoleae</taxon>
        <taxon>Vigna</taxon>
    </lineage>
</organism>
<feature type="region of interest" description="Disordered" evidence="2">
    <location>
        <begin position="118"/>
        <end position="140"/>
    </location>
</feature>
<evidence type="ECO:0000313" key="3">
    <source>
        <dbReference type="EMBL" id="QCD96332.1"/>
    </source>
</evidence>
<evidence type="ECO:0000256" key="2">
    <source>
        <dbReference type="SAM" id="MobiDB-lite"/>
    </source>
</evidence>
<evidence type="ECO:0008006" key="5">
    <source>
        <dbReference type="Google" id="ProtNLM"/>
    </source>
</evidence>
<proteinExistence type="predicted"/>
<keyword evidence="4" id="KW-1185">Reference proteome</keyword>
<sequence length="224" mass="25467">MPCKRQGKYLLQACSESKTRMEEKDQQVRIVHKCETKYIVEAKNLLKPSHRKRIKVTPFRWCLELGKDEVTAKFSCNGYEGCFTKSVALQEKFEKQERLIMEMKAKIKNLQAKYFGRGDADPPSHQGNYLNEVGDSPSEQKQCDQAQENNLHGDFTTVAESNPCDAQPEQCVQLDDSIEIEENTLDSKECSKSECLAIVPYIEGQTSTMVIDMGILNRDVTTAE</sequence>
<reference evidence="3 4" key="1">
    <citation type="submission" date="2019-04" db="EMBL/GenBank/DDBJ databases">
        <title>An improved genome assembly and genetic linkage map for asparagus bean, Vigna unguiculata ssp. sesquipedialis.</title>
        <authorList>
            <person name="Xia Q."/>
            <person name="Zhang R."/>
            <person name="Dong Y."/>
        </authorList>
    </citation>
    <scope>NUCLEOTIDE SEQUENCE [LARGE SCALE GENOMIC DNA]</scope>
    <source>
        <tissue evidence="3">Leaf</tissue>
    </source>
</reference>
<dbReference type="Proteomes" id="UP000501690">
    <property type="component" value="Linkage Group LG6"/>
</dbReference>
<evidence type="ECO:0000256" key="1">
    <source>
        <dbReference type="SAM" id="Coils"/>
    </source>
</evidence>
<evidence type="ECO:0000313" key="4">
    <source>
        <dbReference type="Proteomes" id="UP000501690"/>
    </source>
</evidence>
<gene>
    <name evidence="3" type="ORF">DEO72_LG6g1034</name>
</gene>
<feature type="coiled-coil region" evidence="1">
    <location>
        <begin position="86"/>
        <end position="113"/>
    </location>
</feature>
<dbReference type="EMBL" id="CP039350">
    <property type="protein sequence ID" value="QCD96332.1"/>
    <property type="molecule type" value="Genomic_DNA"/>
</dbReference>
<accession>A0A4D6M4X3</accession>
<protein>
    <recommendedName>
        <fullName evidence="5">Transposase</fullName>
    </recommendedName>
</protein>